<dbReference type="SUPFAM" id="SSF53955">
    <property type="entry name" value="Lysozyme-like"/>
    <property type="match status" value="1"/>
</dbReference>
<dbReference type="Pfam" id="PF00497">
    <property type="entry name" value="SBP_bac_3"/>
    <property type="match status" value="1"/>
</dbReference>
<dbReference type="Pfam" id="PF01464">
    <property type="entry name" value="SLT"/>
    <property type="match status" value="1"/>
</dbReference>
<evidence type="ECO:0000256" key="2">
    <source>
        <dbReference type="ARBA" id="ARBA00010333"/>
    </source>
</evidence>
<evidence type="ECO:0000256" key="5">
    <source>
        <dbReference type="ARBA" id="ARBA00023237"/>
    </source>
</evidence>
<evidence type="ECO:0000256" key="8">
    <source>
        <dbReference type="HAMAP-Rule" id="MF_02016"/>
    </source>
</evidence>
<evidence type="ECO:0000256" key="7">
    <source>
        <dbReference type="ARBA" id="ARBA00023316"/>
    </source>
</evidence>
<comment type="similarity">
    <text evidence="8">In the N-terminal section; belongs to the bacterial solute-binding protein 3 family.</text>
</comment>
<comment type="function">
    <text evidence="8">Murein-degrading enzyme that degrades murein glycan strands and insoluble, high-molecular weight murein sacculi, with the concomitant formation of a 1,6-anhydromuramoyl product. Lytic transglycosylases (LTs) play an integral role in the metabolism of the peptidoglycan (PG) sacculus. Their lytic action creates space within the PG sacculus to allow for its expansion as well as for the insertion of various structures such as secretion systems and flagella.</text>
</comment>
<evidence type="ECO:0000256" key="3">
    <source>
        <dbReference type="ARBA" id="ARBA00022729"/>
    </source>
</evidence>
<reference evidence="10 11" key="1">
    <citation type="journal article" date="2011" name="Int. J. Syst. Evol. Microbiol.">
        <title>Zhongshania antarctica gen. nov., sp. nov. and Zhongshania guokunii sp. nov., gammaproteobacteria respectively isolated from coastal attached (fast) ice and surface seawater of the Antarctic.</title>
        <authorList>
            <person name="Li H.J."/>
            <person name="Zhang X.Y."/>
            <person name="Chen C.X."/>
            <person name="Zhang Y.J."/>
            <person name="Gao Z.M."/>
            <person name="Yu Y."/>
            <person name="Chen X.L."/>
            <person name="Chen B."/>
            <person name="Zhang Y.Z."/>
        </authorList>
    </citation>
    <scope>NUCLEOTIDE SEQUENCE [LARGE SCALE GENOMIC DNA]</scope>
    <source>
        <strain evidence="10 11">R06B22</strain>
    </source>
</reference>
<dbReference type="RefSeq" id="WP_368376237.1">
    <property type="nucleotide sequence ID" value="NZ_JBFRYB010000001.1"/>
</dbReference>
<evidence type="ECO:0000313" key="10">
    <source>
        <dbReference type="EMBL" id="MEX1666153.1"/>
    </source>
</evidence>
<dbReference type="PROSITE" id="PS00922">
    <property type="entry name" value="TRANSGLYCOSYLASE"/>
    <property type="match status" value="1"/>
</dbReference>
<proteinExistence type="inferred from homology"/>
<dbReference type="GO" id="GO:0016829">
    <property type="term" value="F:lyase activity"/>
    <property type="evidence" value="ECO:0007669"/>
    <property type="project" value="UniProtKB-KW"/>
</dbReference>
<dbReference type="PANTHER" id="PTHR35936:SF32">
    <property type="entry name" value="MEMBRANE-BOUND LYTIC MUREIN TRANSGLYCOSYLASE F"/>
    <property type="match status" value="1"/>
</dbReference>
<keyword evidence="7 8" id="KW-0961">Cell wall biogenesis/degradation</keyword>
<dbReference type="EMBL" id="JBFRYB010000001">
    <property type="protein sequence ID" value="MEX1666153.1"/>
    <property type="molecule type" value="Genomic_DNA"/>
</dbReference>
<dbReference type="HAMAP" id="MF_02016">
    <property type="entry name" value="MltF"/>
    <property type="match status" value="1"/>
</dbReference>
<feature type="region of interest" description="LT domain" evidence="8">
    <location>
        <begin position="272"/>
        <end position="486"/>
    </location>
</feature>
<feature type="domain" description="Solute-binding protein family 3/N-terminal" evidence="9">
    <location>
        <begin position="45"/>
        <end position="271"/>
    </location>
</feature>
<comment type="caution">
    <text evidence="8">Lacks conserved residue(s) required for the propagation of feature annotation.</text>
</comment>
<dbReference type="InterPro" id="IPR000189">
    <property type="entry name" value="Transglyc_AS"/>
</dbReference>
<sequence length="486" mass="55443">MPTSPKTLRFIALWLFAGCFVLIAVLLSSSEDTSDNLQRIRDEGVLRVLTRNGSTIYYQSQGEPAGFEYQLALAFANHLNVDLEMIPVVGLDEVFSGLADNRADIAAAGLSITPARQETLLFGPSYISVKQYFVYNRDANDAISSAADLIGKQIRVISNTAHVEQLKSLQEEYPELSWAESRDLETIDLLEQLADGQIDATIVNSNEYYANRAFYPNFRIAFSAGKPRKLAWAMTATPANASLIKEMTTFFRNINDNGKLARLIERNFTFNERRTFINTHTFLKMKKDRLPDVKGMIEQVAIEYDLDWRFLAAISYQESHWDPTARSPTGVRGMMMLTRSTARELQVEDRLDPMQSLRGGARYYKKLYSRLPSGIESPDRSWFALAAYNIGLGHLEDARVITEQRGGNPNLWNDVRESLPLLRQQKWYKPSKYGYARGDEAALYVRNIRDYYSLLTWDELNRYRVPPPRIVSDYLPAELNRSFDGL</sequence>
<comment type="subcellular location">
    <subcellularLocation>
        <location evidence="8">Cell outer membrane</location>
        <topology evidence="8">Peripheral membrane protein</topology>
    </subcellularLocation>
    <text evidence="8">Attached to the inner leaflet of the outer membrane.</text>
</comment>
<dbReference type="SMART" id="SM00062">
    <property type="entry name" value="PBPb"/>
    <property type="match status" value="1"/>
</dbReference>
<gene>
    <name evidence="8 10" type="primary">mltF</name>
    <name evidence="10" type="ORF">AB4875_11710</name>
</gene>
<dbReference type="InterPro" id="IPR023703">
    <property type="entry name" value="MltF"/>
</dbReference>
<dbReference type="SUPFAM" id="SSF53850">
    <property type="entry name" value="Periplasmic binding protein-like II"/>
    <property type="match status" value="1"/>
</dbReference>
<evidence type="ECO:0000259" key="9">
    <source>
        <dbReference type="SMART" id="SM00062"/>
    </source>
</evidence>
<comment type="similarity">
    <text evidence="2">Belongs to the bacterial solute-binding protein 3 family.</text>
</comment>
<comment type="domain">
    <text evidence="8">The N-terminal domain does not have lytic activity and probably modulates enzymatic activity. The C-terminal domain is the catalytic active domain.</text>
</comment>
<comment type="similarity">
    <text evidence="1">Belongs to the transglycosylase Slt family.</text>
</comment>
<comment type="similarity">
    <text evidence="8">In the C-terminal section; belongs to the transglycosylase Slt family.</text>
</comment>
<comment type="caution">
    <text evidence="10">The sequence shown here is derived from an EMBL/GenBank/DDBJ whole genome shotgun (WGS) entry which is preliminary data.</text>
</comment>
<evidence type="ECO:0000256" key="6">
    <source>
        <dbReference type="ARBA" id="ARBA00023239"/>
    </source>
</evidence>
<dbReference type="InterPro" id="IPR008258">
    <property type="entry name" value="Transglycosylase_SLT_dom_1"/>
</dbReference>
<dbReference type="PANTHER" id="PTHR35936">
    <property type="entry name" value="MEMBRANE-BOUND LYTIC MUREIN TRANSGLYCOSYLASE F"/>
    <property type="match status" value="1"/>
</dbReference>
<feature type="active site" evidence="8">
    <location>
        <position position="318"/>
    </location>
</feature>
<keyword evidence="6 8" id="KW-0456">Lyase</keyword>
<keyword evidence="4 8" id="KW-0472">Membrane</keyword>
<dbReference type="Proteomes" id="UP001557484">
    <property type="component" value="Unassembled WGS sequence"/>
</dbReference>
<dbReference type="CDD" id="cd01009">
    <property type="entry name" value="PBP2_YfhD_N"/>
    <property type="match status" value="1"/>
</dbReference>
<name>A0ABV3TX20_9GAMM</name>
<comment type="catalytic activity">
    <reaction evidence="8">
        <text>Exolytic cleavage of the (1-&gt;4)-beta-glycosidic linkage between N-acetylmuramic acid (MurNAc) and N-acetylglucosamine (GlcNAc) residues in peptidoglycan, from either the reducing or the non-reducing ends of the peptidoglycan chains, with concomitant formation of a 1,6-anhydrobond in the MurNAc residue.</text>
        <dbReference type="EC" id="4.2.2.n1"/>
    </reaction>
</comment>
<dbReference type="NCBIfam" id="NF008112">
    <property type="entry name" value="PRK10859.1"/>
    <property type="match status" value="1"/>
</dbReference>
<dbReference type="Gene3D" id="1.10.530.10">
    <property type="match status" value="1"/>
</dbReference>
<dbReference type="CDD" id="cd13403">
    <property type="entry name" value="MLTF-like"/>
    <property type="match status" value="1"/>
</dbReference>
<dbReference type="InterPro" id="IPR023346">
    <property type="entry name" value="Lysozyme-like_dom_sf"/>
</dbReference>
<dbReference type="EC" id="4.2.2.n1" evidence="8"/>
<organism evidence="10 11">
    <name type="scientific">Zhongshania arctica</name>
    <dbReference type="NCBI Taxonomy" id="3238302"/>
    <lineage>
        <taxon>Bacteria</taxon>
        <taxon>Pseudomonadati</taxon>
        <taxon>Pseudomonadota</taxon>
        <taxon>Gammaproteobacteria</taxon>
        <taxon>Cellvibrionales</taxon>
        <taxon>Spongiibacteraceae</taxon>
        <taxon>Zhongshania</taxon>
    </lineage>
</organism>
<keyword evidence="11" id="KW-1185">Reference proteome</keyword>
<protein>
    <recommendedName>
        <fullName evidence="8">Membrane-bound lytic murein transglycosylase F</fullName>
        <ecNumber evidence="8">4.2.2.n1</ecNumber>
    </recommendedName>
    <alternativeName>
        <fullName evidence="8">Murein lyase F</fullName>
    </alternativeName>
</protein>
<evidence type="ECO:0000256" key="1">
    <source>
        <dbReference type="ARBA" id="ARBA00007734"/>
    </source>
</evidence>
<evidence type="ECO:0000313" key="11">
    <source>
        <dbReference type="Proteomes" id="UP001557484"/>
    </source>
</evidence>
<keyword evidence="3 8" id="KW-0732">Signal</keyword>
<dbReference type="InterPro" id="IPR001638">
    <property type="entry name" value="Solute-binding_3/MltF_N"/>
</dbReference>
<keyword evidence="5 8" id="KW-0998">Cell outer membrane</keyword>
<evidence type="ECO:0000256" key="4">
    <source>
        <dbReference type="ARBA" id="ARBA00023136"/>
    </source>
</evidence>
<accession>A0ABV3TX20</accession>
<dbReference type="Gene3D" id="3.40.190.10">
    <property type="entry name" value="Periplasmic binding protein-like II"/>
    <property type="match status" value="2"/>
</dbReference>